<name>A0A379DG79_9FIRM</name>
<evidence type="ECO:0000313" key="1">
    <source>
        <dbReference type="EMBL" id="SUB76283.1"/>
    </source>
</evidence>
<dbReference type="EMBL" id="UGTH01000001">
    <property type="protein sequence ID" value="SUB76283.1"/>
    <property type="molecule type" value="Genomic_DNA"/>
</dbReference>
<dbReference type="Proteomes" id="UP000254777">
    <property type="component" value="Unassembled WGS sequence"/>
</dbReference>
<reference evidence="1 2" key="1">
    <citation type="submission" date="2018-06" db="EMBL/GenBank/DDBJ databases">
        <authorList>
            <consortium name="Pathogen Informatics"/>
            <person name="Doyle S."/>
        </authorList>
    </citation>
    <scope>NUCLEOTIDE SEQUENCE [LARGE SCALE GENOMIC DNA]</scope>
    <source>
        <strain evidence="1 2">NCTC11088</strain>
    </source>
</reference>
<accession>A0A379DG79</accession>
<organism evidence="1 2">
    <name type="scientific">Peptoniphilus indolicus</name>
    <dbReference type="NCBI Taxonomy" id="33030"/>
    <lineage>
        <taxon>Bacteria</taxon>
        <taxon>Bacillati</taxon>
        <taxon>Bacillota</taxon>
        <taxon>Tissierellia</taxon>
        <taxon>Tissierellales</taxon>
        <taxon>Peptoniphilaceae</taxon>
        <taxon>Peptoniphilus</taxon>
    </lineage>
</organism>
<gene>
    <name evidence="1" type="ORF">NCTC11088_02099</name>
</gene>
<protein>
    <submittedName>
        <fullName evidence="1">Uncharacterized protein</fullName>
    </submittedName>
</protein>
<sequence>MFSFVESISEESITIRTEKFMYVLMNNNTVLALCRVNIFIN</sequence>
<evidence type="ECO:0000313" key="2">
    <source>
        <dbReference type="Proteomes" id="UP000254777"/>
    </source>
</evidence>
<dbReference type="AlphaFoldDB" id="A0A379DG79"/>
<proteinExistence type="predicted"/>